<keyword evidence="1" id="KW-0175">Coiled coil</keyword>
<feature type="coiled-coil region" evidence="1">
    <location>
        <begin position="264"/>
        <end position="291"/>
    </location>
</feature>
<feature type="transmembrane region" description="Helical" evidence="3">
    <location>
        <begin position="140"/>
        <end position="159"/>
    </location>
</feature>
<evidence type="ECO:0000256" key="2">
    <source>
        <dbReference type="SAM" id="MobiDB-lite"/>
    </source>
</evidence>
<feature type="region of interest" description="Disordered" evidence="2">
    <location>
        <begin position="305"/>
        <end position="330"/>
    </location>
</feature>
<evidence type="ECO:0000256" key="1">
    <source>
        <dbReference type="SAM" id="Coils"/>
    </source>
</evidence>
<feature type="transmembrane region" description="Helical" evidence="3">
    <location>
        <begin position="416"/>
        <end position="436"/>
    </location>
</feature>
<feature type="region of interest" description="Disordered" evidence="2">
    <location>
        <begin position="243"/>
        <end position="263"/>
    </location>
</feature>
<protein>
    <submittedName>
        <fullName evidence="4">Uncharacterized protein</fullName>
    </submittedName>
</protein>
<keyword evidence="3" id="KW-1133">Transmembrane helix</keyword>
<feature type="compositionally biased region" description="Basic and acidic residues" evidence="2">
    <location>
        <begin position="245"/>
        <end position="261"/>
    </location>
</feature>
<keyword evidence="3" id="KW-0812">Transmembrane</keyword>
<evidence type="ECO:0000256" key="3">
    <source>
        <dbReference type="SAM" id="Phobius"/>
    </source>
</evidence>
<name>A0A7S4DJA4_9EUKA</name>
<gene>
    <name evidence="4" type="ORF">LGLO00237_LOCUS5494</name>
</gene>
<feature type="transmembrane region" description="Helical" evidence="3">
    <location>
        <begin position="171"/>
        <end position="198"/>
    </location>
</feature>
<dbReference type="AlphaFoldDB" id="A0A7S4DJA4"/>
<keyword evidence="3" id="KW-0472">Membrane</keyword>
<dbReference type="EMBL" id="HBIV01007429">
    <property type="protein sequence ID" value="CAE0652329.1"/>
    <property type="molecule type" value="Transcribed_RNA"/>
</dbReference>
<sequence>MNWSDQLNSSVMDILNLDALVSLASLGVSLFTVDQERRHHAEAKKLELKHHKFMVEMEKRLHDEQIALDQKSVDADKRRHNESVRLSNNLHKQAVHLEHTLHQAQLYSALEQHLQDITSDLIVAGKEADRDMWDQRNAQFQTLLLSATVMFAAGMAVIVEGELPQDTGNVLIVGYSASVGMSFAFLFVSIILCIRIVVSMSDFMYHLTNHHQGVVSGLVQKATGVMNDVIAIQEGGEYVPFTSREQNKESEEKVAPGEKRPSFLKHQKASYEKKLNELREKKAEINSYLANQYLNRRLGAADRIQRKKMHKKSMRKGESQQTTMRREGDEKFGRVSTMSMTTKRHLSRQNSNYSIHTSETDVPSMTEFEAFWQRNLRFPAKLAMRCFYVGTTCLLFAISFLIYARFMLTLQSEVGAYTFVVCVAVSLLLGGVVACLPSPKIHTPEHEYPAPTLRSPAPAGSVRPSTDYKIDVHHSHAS</sequence>
<feature type="transmembrane region" description="Helical" evidence="3">
    <location>
        <begin position="14"/>
        <end position="33"/>
    </location>
</feature>
<feature type="compositionally biased region" description="Basic residues" evidence="2">
    <location>
        <begin position="305"/>
        <end position="314"/>
    </location>
</feature>
<accession>A0A7S4DJA4</accession>
<organism evidence="4">
    <name type="scientific">Lotharella globosa</name>
    <dbReference type="NCBI Taxonomy" id="91324"/>
    <lineage>
        <taxon>Eukaryota</taxon>
        <taxon>Sar</taxon>
        <taxon>Rhizaria</taxon>
        <taxon>Cercozoa</taxon>
        <taxon>Chlorarachniophyceae</taxon>
        <taxon>Lotharella</taxon>
    </lineage>
</organism>
<reference evidence="4" key="1">
    <citation type="submission" date="2021-01" db="EMBL/GenBank/DDBJ databases">
        <authorList>
            <person name="Corre E."/>
            <person name="Pelletier E."/>
            <person name="Niang G."/>
            <person name="Scheremetjew M."/>
            <person name="Finn R."/>
            <person name="Kale V."/>
            <person name="Holt S."/>
            <person name="Cochrane G."/>
            <person name="Meng A."/>
            <person name="Brown T."/>
            <person name="Cohen L."/>
        </authorList>
    </citation>
    <scope>NUCLEOTIDE SEQUENCE</scope>
    <source>
        <strain evidence="4">CCCM811</strain>
    </source>
</reference>
<evidence type="ECO:0000313" key="4">
    <source>
        <dbReference type="EMBL" id="CAE0652329.1"/>
    </source>
</evidence>
<feature type="transmembrane region" description="Helical" evidence="3">
    <location>
        <begin position="382"/>
        <end position="404"/>
    </location>
</feature>
<proteinExistence type="predicted"/>